<dbReference type="AlphaFoldDB" id="A0A940DIM6"/>
<comment type="caution">
    <text evidence="2">The sequence shown here is derived from an EMBL/GenBank/DDBJ whole genome shotgun (WGS) entry which is preliminary data.</text>
</comment>
<dbReference type="Proteomes" id="UP000727857">
    <property type="component" value="Unassembled WGS sequence"/>
</dbReference>
<feature type="signal peptide" evidence="1">
    <location>
        <begin position="1"/>
        <end position="21"/>
    </location>
</feature>
<sequence length="873" mass="99975">MKKKLIVILLVIVLACSSAFALISCKKDKDNDTDKDPTGGTKVNITVLPDMVDYGTPSYYEVNAVSYDDELEAEWINELTEKRSEEREYWIDDVSSWKNSEYYTFGPMALAYGESEEKRQSNIGYFDAGGNWVTDESANTVERIFCYSEPADIINRFSLAAIDSVKTDGIIKYIAREDENADRPKGTGYTYTIGKDSAIEDYAQLEELEEIYEDFEAYLDDDSYAEHIFATEDDAYDALSLKQRKVYGEIFTIFGDDAAQFARAAIAMSAYAVKVVESVMLPAYEKAIGEITGDNDFIEYMRNEIYDYDTLSYMLAFREYTGLDAEYKVSKKSDAMSLFGYHYQYKHRDYGVFDDSVKKTYEGKEITEYEYFLKLSHKSYFTSEQEALDYRDYDRRQYEQAYRYSAACYKKYYEKQLNFQALQEENEITLYYNGYGGRFPDGIGYYNGSTSATGSGVTTYTKEMQEALSLGFEATLKLSDVNWEYTGVDNNVLRYNSANTNWNKLTDEQQEAPSNKILNVRLELEQLKSQDYSINHATITNADLTQALKYQIKSYSADSIRGIQANKKDEVLYQKDIDRFFTVLETDEDRFEDSTSTPGYQKDAYAALKEDLGRNYAKYQNLYSNYSYSNVTEQISTADNADWPGVKSNIKETLSVDYETYHTNSLKASSQTQIYVDQYFEDTLIKKTYSCGGTLEECLADDHSHIHCTTEYDTNWSLSRLVNAHEVVLRYMYGQIEVTFYMINASDIKAVGTFTDGPSGSTSAEAKADGWYKISSYSTFATDNVMSDEAIGTVCKEGSNNWAQMPNYDGDSDITYSKAGNASTLTIKKGSTTYRYTFIGWYVDENFQYLVDAEEEIDYDIRLYPGYRMEIVS</sequence>
<proteinExistence type="predicted"/>
<protein>
    <submittedName>
        <fullName evidence="2">Uncharacterized protein</fullName>
    </submittedName>
</protein>
<dbReference type="EMBL" id="JADINF010000120">
    <property type="protein sequence ID" value="MBO8424313.1"/>
    <property type="molecule type" value="Genomic_DNA"/>
</dbReference>
<keyword evidence="1" id="KW-0732">Signal</keyword>
<name>A0A940DIM6_9FIRM</name>
<evidence type="ECO:0000313" key="3">
    <source>
        <dbReference type="Proteomes" id="UP000727857"/>
    </source>
</evidence>
<accession>A0A940DIM6</accession>
<reference evidence="2" key="2">
    <citation type="journal article" date="2021" name="PeerJ">
        <title>Extensive microbial diversity within the chicken gut microbiome revealed by metagenomics and culture.</title>
        <authorList>
            <person name="Gilroy R."/>
            <person name="Ravi A."/>
            <person name="Getino M."/>
            <person name="Pursley I."/>
            <person name="Horton D.L."/>
            <person name="Alikhan N.F."/>
            <person name="Baker D."/>
            <person name="Gharbi K."/>
            <person name="Hall N."/>
            <person name="Watson M."/>
            <person name="Adriaenssens E.M."/>
            <person name="Foster-Nyarko E."/>
            <person name="Jarju S."/>
            <person name="Secka A."/>
            <person name="Antonio M."/>
            <person name="Oren A."/>
            <person name="Chaudhuri R.R."/>
            <person name="La Ragione R."/>
            <person name="Hildebrand F."/>
            <person name="Pallen M.J."/>
        </authorList>
    </citation>
    <scope>NUCLEOTIDE SEQUENCE</scope>
    <source>
        <strain evidence="2">517</strain>
    </source>
</reference>
<evidence type="ECO:0000256" key="1">
    <source>
        <dbReference type="SAM" id="SignalP"/>
    </source>
</evidence>
<evidence type="ECO:0000313" key="2">
    <source>
        <dbReference type="EMBL" id="MBO8424313.1"/>
    </source>
</evidence>
<organism evidence="2 3">
    <name type="scientific">Candidatus Stercoripulliclostridium pullicola</name>
    <dbReference type="NCBI Taxonomy" id="2840953"/>
    <lineage>
        <taxon>Bacteria</taxon>
        <taxon>Bacillati</taxon>
        <taxon>Bacillota</taxon>
        <taxon>Clostridia</taxon>
        <taxon>Eubacteriales</taxon>
        <taxon>Candidatus Stercoripulliclostridium</taxon>
    </lineage>
</organism>
<gene>
    <name evidence="2" type="ORF">IAB16_04790</name>
</gene>
<reference evidence="2" key="1">
    <citation type="submission" date="2020-10" db="EMBL/GenBank/DDBJ databases">
        <authorList>
            <person name="Gilroy R."/>
        </authorList>
    </citation>
    <scope>NUCLEOTIDE SEQUENCE</scope>
    <source>
        <strain evidence="2">517</strain>
    </source>
</reference>
<dbReference type="PROSITE" id="PS51257">
    <property type="entry name" value="PROKAR_LIPOPROTEIN"/>
    <property type="match status" value="1"/>
</dbReference>
<feature type="chain" id="PRO_5036911770" evidence="1">
    <location>
        <begin position="22"/>
        <end position="873"/>
    </location>
</feature>